<dbReference type="Proteomes" id="UP000033070">
    <property type="component" value="Chromosome"/>
</dbReference>
<dbReference type="RefSeq" id="WP_062626428.1">
    <property type="nucleotide sequence ID" value="NZ_AP018738.1"/>
</dbReference>
<dbReference type="KEGG" id="fam:OYT1_ch2641"/>
<gene>
    <name evidence="7" type="ORF">OYT1_ch2641</name>
</gene>
<keyword evidence="3 6" id="KW-0812">Transmembrane</keyword>
<dbReference type="STRING" id="1188319.OYT1_01225"/>
<keyword evidence="5 6" id="KW-0472">Membrane</keyword>
<dbReference type="Pfam" id="PF03899">
    <property type="entry name" value="ATP-synt_I"/>
    <property type="match status" value="1"/>
</dbReference>
<feature type="transmembrane region" description="Helical" evidence="6">
    <location>
        <begin position="101"/>
        <end position="124"/>
    </location>
</feature>
<reference evidence="7 8" key="1">
    <citation type="submission" date="2018-06" db="EMBL/GenBank/DDBJ databases">
        <title>OYT1 Genome Sequencing.</title>
        <authorList>
            <person name="Kato S."/>
            <person name="Itoh T."/>
            <person name="Ohkuma M."/>
        </authorList>
    </citation>
    <scope>NUCLEOTIDE SEQUENCE [LARGE SCALE GENOMIC DNA]</scope>
    <source>
        <strain evidence="7 8">OYT1</strain>
    </source>
</reference>
<evidence type="ECO:0000256" key="2">
    <source>
        <dbReference type="ARBA" id="ARBA00022475"/>
    </source>
</evidence>
<keyword evidence="2" id="KW-1003">Cell membrane</keyword>
<dbReference type="AlphaFoldDB" id="A0A2Z6GEW6"/>
<protein>
    <submittedName>
        <fullName evidence="7">ATP synthase</fullName>
    </submittedName>
</protein>
<dbReference type="GO" id="GO:0005886">
    <property type="term" value="C:plasma membrane"/>
    <property type="evidence" value="ECO:0007669"/>
    <property type="project" value="UniProtKB-SubCell"/>
</dbReference>
<evidence type="ECO:0000256" key="5">
    <source>
        <dbReference type="ARBA" id="ARBA00023136"/>
    </source>
</evidence>
<feature type="transmembrane region" description="Helical" evidence="6">
    <location>
        <begin position="72"/>
        <end position="95"/>
    </location>
</feature>
<evidence type="ECO:0000256" key="3">
    <source>
        <dbReference type="ARBA" id="ARBA00022692"/>
    </source>
</evidence>
<name>A0A2Z6GEW6_9PROT</name>
<sequence length="130" mass="13241">MDEATNKNISRAVSKAARWQIIVTVVISVASLLLAGLDAALSAIAGGASVIVGSYAGVVATRGRYSSSPSGVLITLLKAEVIKVMVTAALLLMAFKFYRGIVPLSLIGGLAAAALVSGIGLRAINDDNNK</sequence>
<dbReference type="EMBL" id="AP018738">
    <property type="protein sequence ID" value="BBE52153.1"/>
    <property type="molecule type" value="Genomic_DNA"/>
</dbReference>
<proteinExistence type="predicted"/>
<feature type="transmembrane region" description="Helical" evidence="6">
    <location>
        <begin position="40"/>
        <end position="60"/>
    </location>
</feature>
<evidence type="ECO:0000256" key="1">
    <source>
        <dbReference type="ARBA" id="ARBA00004651"/>
    </source>
</evidence>
<accession>A0A2Z6GEW6</accession>
<keyword evidence="8" id="KW-1185">Reference proteome</keyword>
<evidence type="ECO:0000256" key="4">
    <source>
        <dbReference type="ARBA" id="ARBA00022989"/>
    </source>
</evidence>
<evidence type="ECO:0000256" key="6">
    <source>
        <dbReference type="SAM" id="Phobius"/>
    </source>
</evidence>
<evidence type="ECO:0000313" key="7">
    <source>
        <dbReference type="EMBL" id="BBE52153.1"/>
    </source>
</evidence>
<keyword evidence="4 6" id="KW-1133">Transmembrane helix</keyword>
<dbReference type="InterPro" id="IPR005598">
    <property type="entry name" value="ATP_synth_I"/>
</dbReference>
<comment type="subcellular location">
    <subcellularLocation>
        <location evidence="1">Cell membrane</location>
        <topology evidence="1">Multi-pass membrane protein</topology>
    </subcellularLocation>
</comment>
<evidence type="ECO:0000313" key="8">
    <source>
        <dbReference type="Proteomes" id="UP000033070"/>
    </source>
</evidence>
<organism evidence="7 8">
    <name type="scientific">Ferriphaselus amnicola</name>
    <dbReference type="NCBI Taxonomy" id="1188319"/>
    <lineage>
        <taxon>Bacteria</taxon>
        <taxon>Pseudomonadati</taxon>
        <taxon>Pseudomonadota</taxon>
        <taxon>Betaproteobacteria</taxon>
        <taxon>Nitrosomonadales</taxon>
        <taxon>Gallionellaceae</taxon>
        <taxon>Ferriphaselus</taxon>
    </lineage>
</organism>